<sequence>MRHAILLSAAFGSLHSAMGWSFAGLVPGPTCGSAGPSRQPLHILDVGAPLLASAAVLVGTAFPAFAENELAELAQGQLKPELIDPQCFAKSCKLQTTACAETGDCLKGLTCAAKCMGDTECTVGCFARYGNQALDDVLSCTIEDASCLKIAIVEPGADGPLDAPLPPKALVPVTPASMSGKWYKVMGFNSNYDCYECQRNSFKPVARQQAINIARDGQVVDVDVEYTMPRERVGSPSKSFQARLQEKLVFDTTPGSHRTAHTEGKMFGLTFWENWYVIGTNDRSEDSFRFVYYTGKTLQNKYEGAFVYARKPELPASAMPHIYKLAREAGLEPTNFCAIDNKCFNTPDPQLANPPPFTPVAIAADSTRRDIDNAFGESAKTPSSSWERLLVDASEFLEDPRPFGKAIFSQQKKMSEIREFDFDGKLLPSENYRAGR</sequence>
<gene>
    <name evidence="2" type="ORF">SACU0126_LOCUS21842</name>
</gene>
<dbReference type="InterPro" id="IPR012674">
    <property type="entry name" value="Calycin"/>
</dbReference>
<name>A0A7S3T481_9SPIT</name>
<dbReference type="AlphaFoldDB" id="A0A7S3T481"/>
<reference evidence="2" key="1">
    <citation type="submission" date="2021-01" db="EMBL/GenBank/DDBJ databases">
        <authorList>
            <person name="Corre E."/>
            <person name="Pelletier E."/>
            <person name="Niang G."/>
            <person name="Scheremetjew M."/>
            <person name="Finn R."/>
            <person name="Kale V."/>
            <person name="Holt S."/>
            <person name="Cochrane G."/>
            <person name="Meng A."/>
            <person name="Brown T."/>
            <person name="Cohen L."/>
        </authorList>
    </citation>
    <scope>NUCLEOTIDE SEQUENCE</scope>
    <source>
        <strain evidence="2">SPMC142</strain>
    </source>
</reference>
<dbReference type="PANTHER" id="PTHR33970:SF1">
    <property type="entry name" value="VIOLAXANTHIN DE-EPOXIDASE, CHLOROPLASTIC"/>
    <property type="match status" value="1"/>
</dbReference>
<evidence type="ECO:0000259" key="1">
    <source>
        <dbReference type="Pfam" id="PF07137"/>
    </source>
</evidence>
<dbReference type="SUPFAM" id="SSF50814">
    <property type="entry name" value="Lipocalins"/>
    <property type="match status" value="1"/>
</dbReference>
<proteinExistence type="predicted"/>
<accession>A0A7S3T481</accession>
<dbReference type="GO" id="GO:0046422">
    <property type="term" value="F:violaxanthin de-epoxidase activity"/>
    <property type="evidence" value="ECO:0007669"/>
    <property type="project" value="InterPro"/>
</dbReference>
<dbReference type="Gene3D" id="2.40.128.20">
    <property type="match status" value="1"/>
</dbReference>
<dbReference type="Pfam" id="PF07137">
    <property type="entry name" value="VDE"/>
    <property type="match status" value="1"/>
</dbReference>
<organism evidence="2">
    <name type="scientific">Strombidinopsis acuminata</name>
    <dbReference type="NCBI Taxonomy" id="141414"/>
    <lineage>
        <taxon>Eukaryota</taxon>
        <taxon>Sar</taxon>
        <taxon>Alveolata</taxon>
        <taxon>Ciliophora</taxon>
        <taxon>Intramacronucleata</taxon>
        <taxon>Spirotrichea</taxon>
        <taxon>Choreotrichia</taxon>
        <taxon>Choreotrichida</taxon>
        <taxon>Strombidinopsidae</taxon>
        <taxon>Strombidinopsis</taxon>
    </lineage>
</organism>
<dbReference type="EMBL" id="HBIQ01068611">
    <property type="protein sequence ID" value="CAE0573497.1"/>
    <property type="molecule type" value="Transcribed_RNA"/>
</dbReference>
<protein>
    <recommendedName>
        <fullName evidence="1">VDE lipocalin domain-containing protein</fullName>
    </recommendedName>
</protein>
<evidence type="ECO:0000313" key="2">
    <source>
        <dbReference type="EMBL" id="CAE0573497.1"/>
    </source>
</evidence>
<feature type="domain" description="VDE lipocalin" evidence="1">
    <location>
        <begin position="85"/>
        <end position="341"/>
    </location>
</feature>
<dbReference type="InterPro" id="IPR010788">
    <property type="entry name" value="VDE_dom"/>
</dbReference>
<dbReference type="GO" id="GO:0010028">
    <property type="term" value="P:xanthophyll cycle"/>
    <property type="evidence" value="ECO:0007669"/>
    <property type="project" value="InterPro"/>
</dbReference>
<dbReference type="PANTHER" id="PTHR33970">
    <property type="entry name" value="VIOLAXANTHIN DE-EPOXIDASE, CHLOROPLASTIC-RELATED"/>
    <property type="match status" value="1"/>
</dbReference>
<dbReference type="InterPro" id="IPR044682">
    <property type="entry name" value="VDE"/>
</dbReference>